<sequence>MGANENNGDSSSSLRGNGVEALDIPTSPKRRNTRIAVSVISVALCAALVFGAWFWWNNYRTFNVTINNVAMQVTANQSLKDVLEEHHDFDKKAGRLLSLTGKTLEEHGGAGISVKNNNATISSGDLGNTYLHSNDSITVQDGKDLEERHTVHEKDIPFDTSITTGGAIQFVEQQGRAGRQEYWVGDRSGEQVDKSVTKQPTQLKINSLSPKPPEDKKVIALTFDDGPSNFTAPILDILKSKGAKATFFDIGKQSAEMPQMEQQILADGNQVGSHSNTHPDLTTLGRDALRKELDAGFSAISSASNTKSRMLRAPYGAFNKQCWSDASDMVSSNILWTTDTLDWKRPGEQAIKDQVLKHAYSGAIVLMHDGGGDRTEDVNVLPSIIDALHAQGYELVTVNDLIAMDGRFPEWVAKNEVAPESK</sequence>
<dbReference type="PANTHER" id="PTHR10587">
    <property type="entry name" value="GLYCOSYL TRANSFERASE-RELATED"/>
    <property type="match status" value="1"/>
</dbReference>
<dbReference type="Proteomes" id="UP000767327">
    <property type="component" value="Unassembled WGS sequence"/>
</dbReference>
<dbReference type="GO" id="GO:0005975">
    <property type="term" value="P:carbohydrate metabolic process"/>
    <property type="evidence" value="ECO:0007669"/>
    <property type="project" value="InterPro"/>
</dbReference>
<dbReference type="InterPro" id="IPR002509">
    <property type="entry name" value="NODB_dom"/>
</dbReference>
<evidence type="ECO:0000259" key="5">
    <source>
        <dbReference type="PROSITE" id="PS51677"/>
    </source>
</evidence>
<feature type="compositionally biased region" description="Polar residues" evidence="3">
    <location>
        <begin position="1"/>
        <end position="15"/>
    </location>
</feature>
<dbReference type="Gene3D" id="3.20.20.370">
    <property type="entry name" value="Glycoside hydrolase/deacetylase"/>
    <property type="match status" value="1"/>
</dbReference>
<feature type="domain" description="NodB homology" evidence="5">
    <location>
        <begin position="217"/>
        <end position="396"/>
    </location>
</feature>
<organism evidence="6 7">
    <name type="scientific">Bifidobacterium crudilactis</name>
    <dbReference type="NCBI Taxonomy" id="327277"/>
    <lineage>
        <taxon>Bacteria</taxon>
        <taxon>Bacillati</taxon>
        <taxon>Actinomycetota</taxon>
        <taxon>Actinomycetes</taxon>
        <taxon>Bifidobacteriales</taxon>
        <taxon>Bifidobacteriaceae</taxon>
        <taxon>Bifidobacterium</taxon>
    </lineage>
</organism>
<evidence type="ECO:0000256" key="2">
    <source>
        <dbReference type="ARBA" id="ARBA00022801"/>
    </source>
</evidence>
<dbReference type="InterPro" id="IPR011330">
    <property type="entry name" value="Glyco_hydro/deAcase_b/a-brl"/>
</dbReference>
<keyword evidence="2" id="KW-0378">Hydrolase</keyword>
<keyword evidence="4" id="KW-0472">Membrane</keyword>
<protein>
    <submittedName>
        <fullName evidence="6">Polysaccharide deacetylase family protein</fullName>
    </submittedName>
</protein>
<keyword evidence="4" id="KW-1133">Transmembrane helix</keyword>
<dbReference type="RefSeq" id="WP_273173989.1">
    <property type="nucleotide sequence ID" value="NZ_JAAXZR010000023.1"/>
</dbReference>
<dbReference type="GO" id="GO:0046872">
    <property type="term" value="F:metal ion binding"/>
    <property type="evidence" value="ECO:0007669"/>
    <property type="project" value="UniProtKB-KW"/>
</dbReference>
<dbReference type="PANTHER" id="PTHR10587:SF133">
    <property type="entry name" value="CHITIN DEACETYLASE 1-RELATED"/>
    <property type="match status" value="1"/>
</dbReference>
<dbReference type="PROSITE" id="PS51677">
    <property type="entry name" value="NODB"/>
    <property type="match status" value="1"/>
</dbReference>
<accession>A0A971ICZ3</accession>
<keyword evidence="4" id="KW-0812">Transmembrane</keyword>
<gene>
    <name evidence="6" type="ORF">GXW98_06790</name>
</gene>
<evidence type="ECO:0000256" key="1">
    <source>
        <dbReference type="ARBA" id="ARBA00022723"/>
    </source>
</evidence>
<comment type="caution">
    <text evidence="6">The sequence shown here is derived from an EMBL/GenBank/DDBJ whole genome shotgun (WGS) entry which is preliminary data.</text>
</comment>
<evidence type="ECO:0000313" key="6">
    <source>
        <dbReference type="EMBL" id="NLT79969.1"/>
    </source>
</evidence>
<dbReference type="Pfam" id="PF01522">
    <property type="entry name" value="Polysacc_deac_1"/>
    <property type="match status" value="1"/>
</dbReference>
<proteinExistence type="predicted"/>
<evidence type="ECO:0000256" key="3">
    <source>
        <dbReference type="SAM" id="MobiDB-lite"/>
    </source>
</evidence>
<evidence type="ECO:0000256" key="4">
    <source>
        <dbReference type="SAM" id="Phobius"/>
    </source>
</evidence>
<dbReference type="SUPFAM" id="SSF88713">
    <property type="entry name" value="Glycoside hydrolase/deacetylase"/>
    <property type="match status" value="1"/>
</dbReference>
<reference evidence="6" key="1">
    <citation type="journal article" date="2020" name="Biotechnol. Biofuels">
        <title>New insights from the biogas microbiome by comprehensive genome-resolved metagenomics of nearly 1600 species originating from multiple anaerobic digesters.</title>
        <authorList>
            <person name="Campanaro S."/>
            <person name="Treu L."/>
            <person name="Rodriguez-R L.M."/>
            <person name="Kovalovszki A."/>
            <person name="Ziels R.M."/>
            <person name="Maus I."/>
            <person name="Zhu X."/>
            <person name="Kougias P.G."/>
            <person name="Basile A."/>
            <person name="Luo G."/>
            <person name="Schluter A."/>
            <person name="Konstantinidis K.T."/>
            <person name="Angelidaki I."/>
        </authorList>
    </citation>
    <scope>NUCLEOTIDE SEQUENCE</scope>
    <source>
        <strain evidence="6">AS01afH2WH_6</strain>
    </source>
</reference>
<reference evidence="6" key="2">
    <citation type="submission" date="2020-01" db="EMBL/GenBank/DDBJ databases">
        <authorList>
            <person name="Campanaro S."/>
        </authorList>
    </citation>
    <scope>NUCLEOTIDE SEQUENCE</scope>
    <source>
        <strain evidence="6">AS01afH2WH_6</strain>
    </source>
</reference>
<feature type="region of interest" description="Disordered" evidence="3">
    <location>
        <begin position="1"/>
        <end position="25"/>
    </location>
</feature>
<dbReference type="GO" id="GO:0016810">
    <property type="term" value="F:hydrolase activity, acting on carbon-nitrogen (but not peptide) bonds"/>
    <property type="evidence" value="ECO:0007669"/>
    <property type="project" value="InterPro"/>
</dbReference>
<dbReference type="GO" id="GO:0016020">
    <property type="term" value="C:membrane"/>
    <property type="evidence" value="ECO:0007669"/>
    <property type="project" value="TreeGrafter"/>
</dbReference>
<evidence type="ECO:0000313" key="7">
    <source>
        <dbReference type="Proteomes" id="UP000767327"/>
    </source>
</evidence>
<dbReference type="AlphaFoldDB" id="A0A971ICZ3"/>
<name>A0A971ICZ3_9BIFI</name>
<dbReference type="InterPro" id="IPR050248">
    <property type="entry name" value="Polysacc_deacetylase_ArnD"/>
</dbReference>
<dbReference type="EMBL" id="JAAXZR010000023">
    <property type="protein sequence ID" value="NLT79969.1"/>
    <property type="molecule type" value="Genomic_DNA"/>
</dbReference>
<dbReference type="CDD" id="cd10917">
    <property type="entry name" value="CE4_NodB_like_6s_7s"/>
    <property type="match status" value="1"/>
</dbReference>
<feature type="transmembrane region" description="Helical" evidence="4">
    <location>
        <begin position="35"/>
        <end position="56"/>
    </location>
</feature>
<keyword evidence="1" id="KW-0479">Metal-binding</keyword>